<protein>
    <recommendedName>
        <fullName evidence="2">Phytocyanin domain-containing protein</fullName>
    </recommendedName>
</protein>
<dbReference type="InterPro" id="IPR008972">
    <property type="entry name" value="Cupredoxin"/>
</dbReference>
<dbReference type="Proteomes" id="UP000467840">
    <property type="component" value="Chromosome 10"/>
</dbReference>
<dbReference type="PROSITE" id="PS51485">
    <property type="entry name" value="PHYTOCYANIN"/>
    <property type="match status" value="1"/>
</dbReference>
<dbReference type="SUPFAM" id="SSF49503">
    <property type="entry name" value="Cupredoxins"/>
    <property type="match status" value="1"/>
</dbReference>
<dbReference type="InterPro" id="IPR003245">
    <property type="entry name" value="Phytocyanin_dom"/>
</dbReference>
<dbReference type="AlphaFoldDB" id="A0A6A6N0W4"/>
<proteinExistence type="predicted"/>
<dbReference type="Gene3D" id="2.60.40.420">
    <property type="entry name" value="Cupredoxins - blue copper proteins"/>
    <property type="match status" value="1"/>
</dbReference>
<accession>A0A6A6N0W4</accession>
<evidence type="ECO:0000259" key="2">
    <source>
        <dbReference type="PROSITE" id="PS51485"/>
    </source>
</evidence>
<comment type="caution">
    <text evidence="3">The sequence shown here is derived from an EMBL/GenBank/DDBJ whole genome shotgun (WGS) entry which is preliminary data.</text>
</comment>
<dbReference type="PANTHER" id="PTHR33021:SF292">
    <property type="entry name" value="EARLY NODULIN-LIKE PROTEIN 22"/>
    <property type="match status" value="1"/>
</dbReference>
<feature type="domain" description="Phytocyanin" evidence="2">
    <location>
        <begin position="30"/>
        <end position="127"/>
    </location>
</feature>
<name>A0A6A6N0W4_HEVBR</name>
<gene>
    <name evidence="3" type="ORF">GH714_018349</name>
</gene>
<keyword evidence="4" id="KW-1185">Reference proteome</keyword>
<feature type="chain" id="PRO_5025646811" description="Phytocyanin domain-containing protein" evidence="1">
    <location>
        <begin position="30"/>
        <end position="127"/>
    </location>
</feature>
<feature type="signal peptide" evidence="1">
    <location>
        <begin position="1"/>
        <end position="29"/>
    </location>
</feature>
<dbReference type="PANTHER" id="PTHR33021">
    <property type="entry name" value="BLUE COPPER PROTEIN"/>
    <property type="match status" value="1"/>
</dbReference>
<evidence type="ECO:0000256" key="1">
    <source>
        <dbReference type="SAM" id="SignalP"/>
    </source>
</evidence>
<reference evidence="3 4" key="1">
    <citation type="journal article" date="2020" name="Mol. Plant">
        <title>The Chromosome-Based Rubber Tree Genome Provides New Insights into Spurge Genome Evolution and Rubber Biosynthesis.</title>
        <authorList>
            <person name="Liu J."/>
            <person name="Shi C."/>
            <person name="Shi C.C."/>
            <person name="Li W."/>
            <person name="Zhang Q.J."/>
            <person name="Zhang Y."/>
            <person name="Li K."/>
            <person name="Lu H.F."/>
            <person name="Shi C."/>
            <person name="Zhu S.T."/>
            <person name="Xiao Z.Y."/>
            <person name="Nan H."/>
            <person name="Yue Y."/>
            <person name="Zhu X.G."/>
            <person name="Wu Y."/>
            <person name="Hong X.N."/>
            <person name="Fan G.Y."/>
            <person name="Tong Y."/>
            <person name="Zhang D."/>
            <person name="Mao C.L."/>
            <person name="Liu Y.L."/>
            <person name="Hao S.J."/>
            <person name="Liu W.Q."/>
            <person name="Lv M.Q."/>
            <person name="Zhang H.B."/>
            <person name="Liu Y."/>
            <person name="Hu-Tang G.R."/>
            <person name="Wang J.P."/>
            <person name="Wang J.H."/>
            <person name="Sun Y.H."/>
            <person name="Ni S.B."/>
            <person name="Chen W.B."/>
            <person name="Zhang X.C."/>
            <person name="Jiao Y.N."/>
            <person name="Eichler E.E."/>
            <person name="Li G.H."/>
            <person name="Liu X."/>
            <person name="Gao L.Z."/>
        </authorList>
    </citation>
    <scope>NUCLEOTIDE SEQUENCE [LARGE SCALE GENOMIC DNA]</scope>
    <source>
        <strain evidence="4">cv. GT1</strain>
        <tissue evidence="3">Leaf</tissue>
    </source>
</reference>
<sequence>MAMAREGEILAILVLFPMLLLLHSNTTQADSFIVGDLGWTANASVGTWPQGKTFFASDILVFNYDNQLYNVVVTNQVGYNSCTITTNSQVFESGHDRIHLVFGENYFMTGNPNNCQLGMKMAVTAEN</sequence>
<keyword evidence="1" id="KW-0732">Signal</keyword>
<dbReference type="InterPro" id="IPR039391">
    <property type="entry name" value="Phytocyanin-like"/>
</dbReference>
<evidence type="ECO:0000313" key="4">
    <source>
        <dbReference type="Proteomes" id="UP000467840"/>
    </source>
</evidence>
<dbReference type="EMBL" id="JAAGAX010000003">
    <property type="protein sequence ID" value="KAF2319731.1"/>
    <property type="molecule type" value="Genomic_DNA"/>
</dbReference>
<dbReference type="GO" id="GO:0005886">
    <property type="term" value="C:plasma membrane"/>
    <property type="evidence" value="ECO:0007669"/>
    <property type="project" value="TreeGrafter"/>
</dbReference>
<dbReference type="Pfam" id="PF02298">
    <property type="entry name" value="Cu_bind_like"/>
    <property type="match status" value="1"/>
</dbReference>
<evidence type="ECO:0000313" key="3">
    <source>
        <dbReference type="EMBL" id="KAF2319731.1"/>
    </source>
</evidence>
<dbReference type="GO" id="GO:0009055">
    <property type="term" value="F:electron transfer activity"/>
    <property type="evidence" value="ECO:0007669"/>
    <property type="project" value="InterPro"/>
</dbReference>
<organism evidence="3 4">
    <name type="scientific">Hevea brasiliensis</name>
    <name type="common">Para rubber tree</name>
    <name type="synonym">Siphonia brasiliensis</name>
    <dbReference type="NCBI Taxonomy" id="3981"/>
    <lineage>
        <taxon>Eukaryota</taxon>
        <taxon>Viridiplantae</taxon>
        <taxon>Streptophyta</taxon>
        <taxon>Embryophyta</taxon>
        <taxon>Tracheophyta</taxon>
        <taxon>Spermatophyta</taxon>
        <taxon>Magnoliopsida</taxon>
        <taxon>eudicotyledons</taxon>
        <taxon>Gunneridae</taxon>
        <taxon>Pentapetalae</taxon>
        <taxon>rosids</taxon>
        <taxon>fabids</taxon>
        <taxon>Malpighiales</taxon>
        <taxon>Euphorbiaceae</taxon>
        <taxon>Crotonoideae</taxon>
        <taxon>Micrandreae</taxon>
        <taxon>Hevea</taxon>
    </lineage>
</organism>